<dbReference type="Proteomes" id="UP000563524">
    <property type="component" value="Unassembled WGS sequence"/>
</dbReference>
<feature type="domain" description="Zinc finger/thioredoxin putative" evidence="2">
    <location>
        <begin position="1"/>
        <end position="36"/>
    </location>
</feature>
<keyword evidence="4" id="KW-1185">Reference proteome</keyword>
<sequence length="365" mass="37438">MLISCPGCLKAYRVPASAIPPGGREVRCSSCEKVWFERGQIAQVIAAGAAAADVAPAAPVVRFGDEALPSQTVIDALYDGPARQGARAAEADDAPQDSPARGQQQALAIVYAAPPTVARPAAAPNDPVPPAGEAMRILLRSLAQQVAPAVGGLARSVRILLAALRPAARTERPVPKDEATRRARGAMRTKAANAMTPARFFGWTLLAATVASLTYVVVAAPDRVQSVFPPAGNLYAYLRPPAAAPALSVEAALGRYALSDQGPAVSITGVVRNDGLDETFPRLVLTATGPAGSEAQVVPLPAVPLPPGGERPFAVRALLPEGVWALNVAVEPGEASEREGFALQSRGSGWGAGHAGPPVLGGAPR</sequence>
<dbReference type="AlphaFoldDB" id="A0A840I2R8"/>
<name>A0A840I2R8_9PROT</name>
<accession>A0A840I2R8</accession>
<organism evidence="3 4">
    <name type="scientific">Parvularcula dongshanensis</name>
    <dbReference type="NCBI Taxonomy" id="1173995"/>
    <lineage>
        <taxon>Bacteria</taxon>
        <taxon>Pseudomonadati</taxon>
        <taxon>Pseudomonadota</taxon>
        <taxon>Alphaproteobacteria</taxon>
        <taxon>Parvularculales</taxon>
        <taxon>Parvularculaceae</taxon>
        <taxon>Parvularcula</taxon>
    </lineage>
</organism>
<dbReference type="RefSeq" id="WP_183816550.1">
    <property type="nucleotide sequence ID" value="NZ_JACHOB010000001.1"/>
</dbReference>
<evidence type="ECO:0000259" key="2">
    <source>
        <dbReference type="Pfam" id="PF13717"/>
    </source>
</evidence>
<evidence type="ECO:0000256" key="1">
    <source>
        <dbReference type="SAM" id="MobiDB-lite"/>
    </source>
</evidence>
<proteinExistence type="predicted"/>
<feature type="region of interest" description="Disordered" evidence="1">
    <location>
        <begin position="344"/>
        <end position="365"/>
    </location>
</feature>
<evidence type="ECO:0000313" key="4">
    <source>
        <dbReference type="Proteomes" id="UP000563524"/>
    </source>
</evidence>
<comment type="caution">
    <text evidence="3">The sequence shown here is derived from an EMBL/GenBank/DDBJ whole genome shotgun (WGS) entry which is preliminary data.</text>
</comment>
<dbReference type="InterPro" id="IPR011723">
    <property type="entry name" value="Znf/thioredoxin_put"/>
</dbReference>
<feature type="region of interest" description="Disordered" evidence="1">
    <location>
        <begin position="84"/>
        <end position="104"/>
    </location>
</feature>
<dbReference type="NCBIfam" id="TIGR02098">
    <property type="entry name" value="MJ0042_CXXC"/>
    <property type="match status" value="1"/>
</dbReference>
<protein>
    <submittedName>
        <fullName evidence="3">Putative Zn finger-like uncharacterized protein</fullName>
    </submittedName>
</protein>
<reference evidence="3 4" key="1">
    <citation type="submission" date="2020-08" db="EMBL/GenBank/DDBJ databases">
        <title>Genomic Encyclopedia of Type Strains, Phase IV (KMG-IV): sequencing the most valuable type-strain genomes for metagenomic binning, comparative biology and taxonomic classification.</title>
        <authorList>
            <person name="Goeker M."/>
        </authorList>
    </citation>
    <scope>NUCLEOTIDE SEQUENCE [LARGE SCALE GENOMIC DNA]</scope>
    <source>
        <strain evidence="3 4">DSM 102850</strain>
    </source>
</reference>
<dbReference type="EMBL" id="JACHOB010000001">
    <property type="protein sequence ID" value="MBB4658592.1"/>
    <property type="molecule type" value="Genomic_DNA"/>
</dbReference>
<evidence type="ECO:0000313" key="3">
    <source>
        <dbReference type="EMBL" id="MBB4658592.1"/>
    </source>
</evidence>
<dbReference type="Pfam" id="PF13717">
    <property type="entry name" value="Zn_ribbon_4"/>
    <property type="match status" value="1"/>
</dbReference>
<gene>
    <name evidence="3" type="ORF">GGQ59_001092</name>
</gene>